<evidence type="ECO:0000313" key="2">
    <source>
        <dbReference type="EMBL" id="GFE19778.1"/>
    </source>
</evidence>
<evidence type="ECO:0000256" key="1">
    <source>
        <dbReference type="SAM" id="MobiDB-lite"/>
    </source>
</evidence>
<sequence>MERPIGGPWTRPPTPVLSLPKGLAERPADSSAARSSGGNGKQATAAGWRAAKGQAGPMTAPVWDYSGAVHERPEPAPLVPGSCSKGPASTRCVVQGEPSVCDIAG</sequence>
<reference evidence="2 3" key="1">
    <citation type="submission" date="2019-12" db="EMBL/GenBank/DDBJ databases">
        <title>Whole genome shotgun sequence of Streptomyces libani subsp. libani NBRC 13452.</title>
        <authorList>
            <person name="Ichikawa N."/>
            <person name="Kimura A."/>
            <person name="Kitahashi Y."/>
            <person name="Komaki H."/>
            <person name="Tamura T."/>
        </authorList>
    </citation>
    <scope>NUCLEOTIDE SEQUENCE [LARGE SCALE GENOMIC DNA]</scope>
    <source>
        <strain evidence="2 3">NBRC 13452</strain>
    </source>
</reference>
<dbReference type="Proteomes" id="UP000429552">
    <property type="component" value="Unassembled WGS sequence"/>
</dbReference>
<gene>
    <name evidence="2" type="ORF">Sliba_02310</name>
</gene>
<evidence type="ECO:0000313" key="3">
    <source>
        <dbReference type="Proteomes" id="UP000429552"/>
    </source>
</evidence>
<accession>A0A640T8Y1</accession>
<proteinExistence type="predicted"/>
<name>A0A640T8Y1_STRNI</name>
<protein>
    <submittedName>
        <fullName evidence="2">Uncharacterized protein</fullName>
    </submittedName>
</protein>
<dbReference type="AlphaFoldDB" id="A0A640T8Y1"/>
<dbReference type="EMBL" id="BLIP01000001">
    <property type="protein sequence ID" value="GFE19778.1"/>
    <property type="molecule type" value="Genomic_DNA"/>
</dbReference>
<feature type="region of interest" description="Disordered" evidence="1">
    <location>
        <begin position="1"/>
        <end position="57"/>
    </location>
</feature>
<organism evidence="2 3">
    <name type="scientific">Streptomyces nigrescens</name>
    <dbReference type="NCBI Taxonomy" id="1920"/>
    <lineage>
        <taxon>Bacteria</taxon>
        <taxon>Bacillati</taxon>
        <taxon>Actinomycetota</taxon>
        <taxon>Actinomycetes</taxon>
        <taxon>Kitasatosporales</taxon>
        <taxon>Streptomycetaceae</taxon>
        <taxon>Streptomyces</taxon>
    </lineage>
</organism>
<comment type="caution">
    <text evidence="2">The sequence shown here is derived from an EMBL/GenBank/DDBJ whole genome shotgun (WGS) entry which is preliminary data.</text>
</comment>